<dbReference type="EMBL" id="GACK01010903">
    <property type="protein sequence ID" value="JAA54131.1"/>
    <property type="molecule type" value="mRNA"/>
</dbReference>
<proteinExistence type="evidence at transcript level"/>
<keyword evidence="1" id="KW-0732">Signal</keyword>
<dbReference type="AlphaFoldDB" id="L7LQB4"/>
<organism evidence="2">
    <name type="scientific">Rhipicephalus pulchellus</name>
    <name type="common">Yellow backed tick</name>
    <name type="synonym">Dermacentor pulchellus</name>
    <dbReference type="NCBI Taxonomy" id="72859"/>
    <lineage>
        <taxon>Eukaryota</taxon>
        <taxon>Metazoa</taxon>
        <taxon>Ecdysozoa</taxon>
        <taxon>Arthropoda</taxon>
        <taxon>Chelicerata</taxon>
        <taxon>Arachnida</taxon>
        <taxon>Acari</taxon>
        <taxon>Parasitiformes</taxon>
        <taxon>Ixodida</taxon>
        <taxon>Ixodoidea</taxon>
        <taxon>Ixodidae</taxon>
        <taxon>Rhipicephalinae</taxon>
        <taxon>Rhipicephalus</taxon>
        <taxon>Rhipicephalus</taxon>
    </lineage>
</organism>
<evidence type="ECO:0000313" key="2">
    <source>
        <dbReference type="EMBL" id="JAA54131.1"/>
    </source>
</evidence>
<accession>L7LQB4</accession>
<evidence type="ECO:0000256" key="1">
    <source>
        <dbReference type="SAM" id="SignalP"/>
    </source>
</evidence>
<reference evidence="2" key="1">
    <citation type="submission" date="2012-11" db="EMBL/GenBank/DDBJ databases">
        <authorList>
            <person name="Lucero-Rivera Y.E."/>
            <person name="Tovar-Ramirez D."/>
        </authorList>
    </citation>
    <scope>NUCLEOTIDE SEQUENCE</scope>
    <source>
        <tissue evidence="2">Salivary gland</tissue>
    </source>
</reference>
<feature type="chain" id="PRO_5013039742" evidence="1">
    <location>
        <begin position="16"/>
        <end position="236"/>
    </location>
</feature>
<reference evidence="2" key="2">
    <citation type="journal article" date="2015" name="J. Proteomics">
        <title>Sexual differences in the sialomes of the zebra tick, Rhipicephalus pulchellus.</title>
        <authorList>
            <person name="Tan A.W."/>
            <person name="Francischetti I.M."/>
            <person name="Slovak M."/>
            <person name="Kini R.M."/>
            <person name="Ribeiro J.M."/>
        </authorList>
    </citation>
    <scope>NUCLEOTIDE SEQUENCE</scope>
    <source>
        <tissue evidence="2">Salivary gland</tissue>
    </source>
</reference>
<feature type="signal peptide" evidence="1">
    <location>
        <begin position="1"/>
        <end position="15"/>
    </location>
</feature>
<dbReference type="InterPro" id="IPR012674">
    <property type="entry name" value="Calycin"/>
</dbReference>
<protein>
    <submittedName>
        <fullName evidence="2">Putative group i salivary lipocalin</fullName>
    </submittedName>
</protein>
<name>L7LQB4_RHIPC</name>
<sequence length="236" mass="27570">MRFVIVICSFGLAAASFDYTGRPTLEDVKNFYDSGEPIYILKRSFELLHEKYNVICIYNEKQELQNTKLTIKEAYALGTSIYYYMVTINLTPGKGMDDAPVMEATPGRYKWRDSSTKWFWDGGRYEQGRNTRKYRFQYYDKSQHCAVLTFDDGIKRCELHFWAREEIFVAAPKHIRGQPPPSPSGFENCEREYKNLCPDAKSYDVYSSQCKNWFLPKLRDISWQPVLIAEKSASTL</sequence>
<dbReference type="Gene3D" id="2.40.128.20">
    <property type="match status" value="1"/>
</dbReference>